<dbReference type="InterPro" id="IPR037883">
    <property type="entry name" value="Knr4/Smi1-like_sf"/>
</dbReference>
<organism evidence="1 2">
    <name type="scientific">Frankia canadensis</name>
    <dbReference type="NCBI Taxonomy" id="1836972"/>
    <lineage>
        <taxon>Bacteria</taxon>
        <taxon>Bacillati</taxon>
        <taxon>Actinomycetota</taxon>
        <taxon>Actinomycetes</taxon>
        <taxon>Frankiales</taxon>
        <taxon>Frankiaceae</taxon>
        <taxon>Frankia</taxon>
    </lineage>
</organism>
<dbReference type="Proteomes" id="UP000234331">
    <property type="component" value="Unassembled WGS sequence"/>
</dbReference>
<dbReference type="OrthoDB" id="6058590at2"/>
<gene>
    <name evidence="1" type="ORF">FRACA_1730013</name>
</gene>
<evidence type="ECO:0000313" key="2">
    <source>
        <dbReference type="Proteomes" id="UP000234331"/>
    </source>
</evidence>
<protein>
    <recommendedName>
        <fullName evidence="3">SMI1/KNR4 family protein</fullName>
    </recommendedName>
</protein>
<name>A0A2I2KND6_9ACTN</name>
<keyword evidence="2" id="KW-1185">Reference proteome</keyword>
<sequence length="115" mass="13664">MAELIPLTELPAGFNYPSEYLRVVELGLTDLEPWQIIEGRMLFSIYNTLAERFPENHLVPFARYAPNDDVVCWHPETGKIVTVDPWDRHWYSNRDYENFWAWFRQAIEDLIAFDA</sequence>
<proteinExistence type="predicted"/>
<dbReference type="EMBL" id="FZMO01000083">
    <property type="protein sequence ID" value="SNQ47166.1"/>
    <property type="molecule type" value="Genomic_DNA"/>
</dbReference>
<reference evidence="1 2" key="1">
    <citation type="submission" date="2017-06" db="EMBL/GenBank/DDBJ databases">
        <authorList>
            <person name="Kim H.J."/>
            <person name="Triplett B.A."/>
        </authorList>
    </citation>
    <scope>NUCLEOTIDE SEQUENCE [LARGE SCALE GENOMIC DNA]</scope>
    <source>
        <strain evidence="1">FRACA_ARgP5</strain>
    </source>
</reference>
<dbReference type="RefSeq" id="WP_101831062.1">
    <property type="nucleotide sequence ID" value="NZ_FZMO01000083.1"/>
</dbReference>
<evidence type="ECO:0008006" key="3">
    <source>
        <dbReference type="Google" id="ProtNLM"/>
    </source>
</evidence>
<accession>A0A2I2KND6</accession>
<dbReference type="AlphaFoldDB" id="A0A2I2KND6"/>
<evidence type="ECO:0000313" key="1">
    <source>
        <dbReference type="EMBL" id="SNQ47166.1"/>
    </source>
</evidence>
<dbReference type="SUPFAM" id="SSF160631">
    <property type="entry name" value="SMI1/KNR4-like"/>
    <property type="match status" value="1"/>
</dbReference>